<dbReference type="Proteomes" id="UP000053555">
    <property type="component" value="Unassembled WGS sequence"/>
</dbReference>
<dbReference type="EMBL" id="KN667679">
    <property type="protein sequence ID" value="KHN06206.1"/>
    <property type="molecule type" value="Genomic_DNA"/>
</dbReference>
<keyword evidence="2" id="KW-0812">Transmembrane</keyword>
<protein>
    <submittedName>
        <fullName evidence="3">Putative serine/threonine-protein kinase GCN2</fullName>
        <ecNumber evidence="3">2.7.11.1</ecNumber>
    </submittedName>
</protein>
<feature type="transmembrane region" description="Helical" evidence="2">
    <location>
        <begin position="64"/>
        <end position="88"/>
    </location>
</feature>
<evidence type="ECO:0000256" key="2">
    <source>
        <dbReference type="SAM" id="Phobius"/>
    </source>
</evidence>
<keyword evidence="3" id="KW-0418">Kinase</keyword>
<keyword evidence="2" id="KW-0472">Membrane</keyword>
<evidence type="ECO:0000256" key="1">
    <source>
        <dbReference type="SAM" id="MobiDB-lite"/>
    </source>
</evidence>
<organism evidence="3">
    <name type="scientific">Glycine soja</name>
    <name type="common">Wild soybean</name>
    <dbReference type="NCBI Taxonomy" id="3848"/>
    <lineage>
        <taxon>Eukaryota</taxon>
        <taxon>Viridiplantae</taxon>
        <taxon>Streptophyta</taxon>
        <taxon>Embryophyta</taxon>
        <taxon>Tracheophyta</taxon>
        <taxon>Spermatophyta</taxon>
        <taxon>Magnoliopsida</taxon>
        <taxon>eudicotyledons</taxon>
        <taxon>Gunneridae</taxon>
        <taxon>Pentapetalae</taxon>
        <taxon>rosids</taxon>
        <taxon>fabids</taxon>
        <taxon>Fabales</taxon>
        <taxon>Fabaceae</taxon>
        <taxon>Papilionoideae</taxon>
        <taxon>50 kb inversion clade</taxon>
        <taxon>NPAAA clade</taxon>
        <taxon>indigoferoid/millettioid clade</taxon>
        <taxon>Phaseoleae</taxon>
        <taxon>Glycine</taxon>
        <taxon>Glycine subgen. Soja</taxon>
    </lineage>
</organism>
<keyword evidence="2" id="KW-1133">Transmembrane helix</keyword>
<proteinExistence type="predicted"/>
<feature type="region of interest" description="Disordered" evidence="1">
    <location>
        <begin position="1"/>
        <end position="25"/>
    </location>
</feature>
<keyword evidence="3" id="KW-0808">Transferase</keyword>
<name>A0A0B2PAH5_GLYSO</name>
<dbReference type="AlphaFoldDB" id="A0A0B2PAH5"/>
<gene>
    <name evidence="3" type="ORF">glysoja_031648</name>
</gene>
<feature type="compositionally biased region" description="Basic and acidic residues" evidence="1">
    <location>
        <begin position="1"/>
        <end position="20"/>
    </location>
</feature>
<sequence>MAQLEEGRRSKGRTQSKDHASQFGADDYDQLSEDITALCAIFEEDCKVLPGSPPRVVIKLSGSFVAASSITVSFCFLLGACLGIPSSAPSCRLLRRKGYQKLMLKSFCRSSKIWSYSSAVVNW</sequence>
<reference evidence="3" key="1">
    <citation type="submission" date="2014-07" db="EMBL/GenBank/DDBJ databases">
        <title>Identification of a novel salt tolerance gene in wild soybean by whole-genome sequencing.</title>
        <authorList>
            <person name="Lam H.-M."/>
            <person name="Qi X."/>
            <person name="Li M.-W."/>
            <person name="Liu X."/>
            <person name="Xie M."/>
            <person name="Ni M."/>
            <person name="Xu X."/>
        </authorList>
    </citation>
    <scope>NUCLEOTIDE SEQUENCE [LARGE SCALE GENOMIC DNA]</scope>
    <source>
        <tissue evidence="3">Root</tissue>
    </source>
</reference>
<dbReference type="EC" id="2.7.11.1" evidence="3"/>
<evidence type="ECO:0000313" key="3">
    <source>
        <dbReference type="EMBL" id="KHN06206.1"/>
    </source>
</evidence>
<dbReference type="GO" id="GO:0004674">
    <property type="term" value="F:protein serine/threonine kinase activity"/>
    <property type="evidence" value="ECO:0007669"/>
    <property type="project" value="UniProtKB-EC"/>
</dbReference>
<accession>A0A0B2PAH5</accession>